<sequence length="1176" mass="133169">MSVPSWQGVNFNPLLDASPKDQFDIFNNMSRYDPDGTRERLSEGKCHGTTTWILDSPDFCRWLGRSINSCFALTGIVGSGKTTCTTTVVDFLQDWTAMEDRQVFHFFYESLFQDRLTATDVLEAFIKQIILTNPDIPVDHHRVWKLYGPQSGRPHIVQVAQMLFIPLVSRLNKPIFVIDGLDECEQHSRQELIELLPSIITAGSSFFISTRDVSQLTMRFPNIVTIECSINEEGVRLDLETFVSDSIQRQNRKQKITDDEVVLRLIRTTLLEKAKAMFLWAKLLVIDIWTVCNDVTQIKDYLENGLPAGLEETYARCRKRVHPSKVDLSKDLFEIVCGAVEPFYIDELRTILALGEQDGKLIVRRSEPLTDILLRDCGANLIVQSKDGHVLPIHHSVQQYVFPQNQIAERRQTDPGLERVNVELHIGLICMLYLQQRATQTLVKKNTKPSGTVYGTMSAMGFQPYKFLKNIVEKPSTSPKQVAKAPIASEWSYTNNTHSQSLLPYAQRAWVQSNRYLAPQNNPYNKSATSNRSWNLFCHLVSEYREGVTYPWPRFQTFHLHGLFTWAVTHQHRTLIAVLTSPPRVEIARKLGLFNKPLLPPQDGFALHYAATSGQTDLFYNLWHHCDVWKIDNDGNTALHLGAMNGRGDITSHYEFSRILPRRASGPESRQFLCNRRAQNPLHMAIIGKNHACVAYVMKFACFVETQSVKSLNIKGCLSSWILAQDDDGNTSADLAVIHGSHEFIIGFIVTLNMDIHFSQPLNGTDTRVRVTANVARKAIQLQRWDLLKILINRRERLSCPFTPDNPFPHPTLPITQSLLYDIVLYRSDWIPELLSQAWYFEDFALRQAILSFALGNDVLSTRTQDVILLQICQAISPQSKGDFRDAMRQSTEPPRNVNWLSVLLAEAITNHTTEAFDWAIRGARALNPFVIYEAARQGDLRSIKVLLQTNQWRKDTLLQAAKFAVDRCHVEAFLLLRQNNETPPMTKDWLLTIANLESSTRRPDRFSSDIRMQLRSLLSSTSISGSLTDRILWHAAALGLTKLVAQMLNSEDAEINYRGDGGTTALWQAARHGHWETIHELLDCGANAALTDVVARSGVTQKLFWRSPHSNRTPYQVSIIHGTGAPGSVQAKAVERLKLAIDELDSDDLDYNYEASGPPSPDTNLQEDSSAQGPD</sequence>
<dbReference type="OrthoDB" id="194358at2759"/>
<dbReference type="SMART" id="SM00248">
    <property type="entry name" value="ANK"/>
    <property type="match status" value="4"/>
</dbReference>
<keyword evidence="2" id="KW-0040">ANK repeat</keyword>
<evidence type="ECO:0000256" key="2">
    <source>
        <dbReference type="PROSITE-ProRule" id="PRU00023"/>
    </source>
</evidence>
<dbReference type="PANTHER" id="PTHR10039">
    <property type="entry name" value="AMELOGENIN"/>
    <property type="match status" value="1"/>
</dbReference>
<keyword evidence="1" id="KW-0677">Repeat</keyword>
<dbReference type="Pfam" id="PF24883">
    <property type="entry name" value="NPHP3_N"/>
    <property type="match status" value="1"/>
</dbReference>
<dbReference type="Pfam" id="PF00023">
    <property type="entry name" value="Ank"/>
    <property type="match status" value="1"/>
</dbReference>
<evidence type="ECO:0000313" key="6">
    <source>
        <dbReference type="Proteomes" id="UP000799439"/>
    </source>
</evidence>
<dbReference type="InterPro" id="IPR036770">
    <property type="entry name" value="Ankyrin_rpt-contain_sf"/>
</dbReference>
<feature type="repeat" description="ANK" evidence="2">
    <location>
        <begin position="1062"/>
        <end position="1094"/>
    </location>
</feature>
<name>A0A9P4JCA9_9PEZI</name>
<evidence type="ECO:0000256" key="1">
    <source>
        <dbReference type="ARBA" id="ARBA00022737"/>
    </source>
</evidence>
<dbReference type="SUPFAM" id="SSF48403">
    <property type="entry name" value="Ankyrin repeat"/>
    <property type="match status" value="1"/>
</dbReference>
<dbReference type="AlphaFoldDB" id="A0A9P4JCA9"/>
<dbReference type="InterPro" id="IPR056884">
    <property type="entry name" value="NPHP3-like_N"/>
</dbReference>
<feature type="compositionally biased region" description="Polar residues" evidence="3">
    <location>
        <begin position="1163"/>
        <end position="1176"/>
    </location>
</feature>
<dbReference type="InterPro" id="IPR002110">
    <property type="entry name" value="Ankyrin_rpt"/>
</dbReference>
<protein>
    <recommendedName>
        <fullName evidence="4">Nephrocystin 3-like N-terminal domain-containing protein</fullName>
    </recommendedName>
</protein>
<dbReference type="Gene3D" id="1.25.40.20">
    <property type="entry name" value="Ankyrin repeat-containing domain"/>
    <property type="match status" value="2"/>
</dbReference>
<organism evidence="5 6">
    <name type="scientific">Myriangium duriaei CBS 260.36</name>
    <dbReference type="NCBI Taxonomy" id="1168546"/>
    <lineage>
        <taxon>Eukaryota</taxon>
        <taxon>Fungi</taxon>
        <taxon>Dikarya</taxon>
        <taxon>Ascomycota</taxon>
        <taxon>Pezizomycotina</taxon>
        <taxon>Dothideomycetes</taxon>
        <taxon>Dothideomycetidae</taxon>
        <taxon>Myriangiales</taxon>
        <taxon>Myriangiaceae</taxon>
        <taxon>Myriangium</taxon>
    </lineage>
</organism>
<evidence type="ECO:0000259" key="4">
    <source>
        <dbReference type="Pfam" id="PF24883"/>
    </source>
</evidence>
<dbReference type="PANTHER" id="PTHR10039:SF14">
    <property type="entry name" value="NACHT DOMAIN-CONTAINING PROTEIN"/>
    <property type="match status" value="1"/>
</dbReference>
<dbReference type="PROSITE" id="PS50088">
    <property type="entry name" value="ANK_REPEAT"/>
    <property type="match status" value="1"/>
</dbReference>
<dbReference type="Proteomes" id="UP000799439">
    <property type="component" value="Unassembled WGS sequence"/>
</dbReference>
<gene>
    <name evidence="5" type="ORF">K461DRAFT_95141</name>
</gene>
<evidence type="ECO:0000313" key="5">
    <source>
        <dbReference type="EMBL" id="KAF2156378.1"/>
    </source>
</evidence>
<dbReference type="Gene3D" id="3.40.50.300">
    <property type="entry name" value="P-loop containing nucleotide triphosphate hydrolases"/>
    <property type="match status" value="1"/>
</dbReference>
<dbReference type="PROSITE" id="PS50297">
    <property type="entry name" value="ANK_REP_REGION"/>
    <property type="match status" value="1"/>
</dbReference>
<feature type="domain" description="Nephrocystin 3-like N-terminal" evidence="4">
    <location>
        <begin position="48"/>
        <end position="203"/>
    </location>
</feature>
<comment type="caution">
    <text evidence="5">The sequence shown here is derived from an EMBL/GenBank/DDBJ whole genome shotgun (WGS) entry which is preliminary data.</text>
</comment>
<dbReference type="InterPro" id="IPR027417">
    <property type="entry name" value="P-loop_NTPase"/>
</dbReference>
<keyword evidence="6" id="KW-1185">Reference proteome</keyword>
<accession>A0A9P4JCA9</accession>
<feature type="region of interest" description="Disordered" evidence="3">
    <location>
        <begin position="1150"/>
        <end position="1176"/>
    </location>
</feature>
<evidence type="ECO:0000256" key="3">
    <source>
        <dbReference type="SAM" id="MobiDB-lite"/>
    </source>
</evidence>
<proteinExistence type="predicted"/>
<reference evidence="5" key="1">
    <citation type="journal article" date="2020" name="Stud. Mycol.">
        <title>101 Dothideomycetes genomes: a test case for predicting lifestyles and emergence of pathogens.</title>
        <authorList>
            <person name="Haridas S."/>
            <person name="Albert R."/>
            <person name="Binder M."/>
            <person name="Bloem J."/>
            <person name="Labutti K."/>
            <person name="Salamov A."/>
            <person name="Andreopoulos B."/>
            <person name="Baker S."/>
            <person name="Barry K."/>
            <person name="Bills G."/>
            <person name="Bluhm B."/>
            <person name="Cannon C."/>
            <person name="Castanera R."/>
            <person name="Culley D."/>
            <person name="Daum C."/>
            <person name="Ezra D."/>
            <person name="Gonzalez J."/>
            <person name="Henrissat B."/>
            <person name="Kuo A."/>
            <person name="Liang C."/>
            <person name="Lipzen A."/>
            <person name="Lutzoni F."/>
            <person name="Magnuson J."/>
            <person name="Mondo S."/>
            <person name="Nolan M."/>
            <person name="Ohm R."/>
            <person name="Pangilinan J."/>
            <person name="Park H.-J."/>
            <person name="Ramirez L."/>
            <person name="Alfaro M."/>
            <person name="Sun H."/>
            <person name="Tritt A."/>
            <person name="Yoshinaga Y."/>
            <person name="Zwiers L.-H."/>
            <person name="Turgeon B."/>
            <person name="Goodwin S."/>
            <person name="Spatafora J."/>
            <person name="Crous P."/>
            <person name="Grigoriev I."/>
        </authorList>
    </citation>
    <scope>NUCLEOTIDE SEQUENCE</scope>
    <source>
        <strain evidence="5">CBS 260.36</strain>
    </source>
</reference>
<dbReference type="EMBL" id="ML996082">
    <property type="protein sequence ID" value="KAF2156378.1"/>
    <property type="molecule type" value="Genomic_DNA"/>
</dbReference>
<dbReference type="SUPFAM" id="SSF52540">
    <property type="entry name" value="P-loop containing nucleoside triphosphate hydrolases"/>
    <property type="match status" value="1"/>
</dbReference>